<dbReference type="STRING" id="1123024.GCA_000423625_02141"/>
<dbReference type="GO" id="GO:0016787">
    <property type="term" value="F:hydrolase activity"/>
    <property type="evidence" value="ECO:0007669"/>
    <property type="project" value="UniProtKB-KW"/>
</dbReference>
<dbReference type="Gene3D" id="1.10.150.240">
    <property type="entry name" value="Putative phosphatase, domain 2"/>
    <property type="match status" value="1"/>
</dbReference>
<dbReference type="PANTHER" id="PTHR43316:SF3">
    <property type="entry name" value="HALOACID DEHALOGENASE, TYPE II (AFU_ORTHOLOGUE AFUA_2G07750)-RELATED"/>
    <property type="match status" value="1"/>
</dbReference>
<dbReference type="Gene3D" id="3.40.50.1000">
    <property type="entry name" value="HAD superfamily/HAD-like"/>
    <property type="match status" value="1"/>
</dbReference>
<dbReference type="Proteomes" id="UP000321328">
    <property type="component" value="Unassembled WGS sequence"/>
</dbReference>
<sequence length="240" mass="25870">MVAMVVAEPSAPRAARAPDRRPRIVLLDVFGTMLQVTVLRSRFVDVGRPEHECDLFFARALRSGIALTLAGPTRPFVLHAREALRSTTGHNLSEEALDHVLDGLHSLPPHADVELALVGLARARIPVYAFGYGSTDGVAAALDRAGLRTYLRGIVSTDDVGVFRPAARAYLSVCRQLHAEPERTAMLSVHSWDVHGALRTGLVGGLATRLEGGVPATIDPPHAHATRLDDLVERLIELPA</sequence>
<keyword evidence="3" id="KW-1185">Reference proteome</keyword>
<reference evidence="2 3" key="1">
    <citation type="submission" date="2019-07" db="EMBL/GenBank/DDBJ databases">
        <title>Whole genome shotgun sequence of Pseudonocardia asaccharolytica NBRC 16224.</title>
        <authorList>
            <person name="Hosoyama A."/>
            <person name="Uohara A."/>
            <person name="Ohji S."/>
            <person name="Ichikawa N."/>
        </authorList>
    </citation>
    <scope>NUCLEOTIDE SEQUENCE [LARGE SCALE GENOMIC DNA]</scope>
    <source>
        <strain evidence="2 3">NBRC 16224</strain>
    </source>
</reference>
<evidence type="ECO:0008006" key="4">
    <source>
        <dbReference type="Google" id="ProtNLM"/>
    </source>
</evidence>
<accession>A0A511CVM7</accession>
<protein>
    <recommendedName>
        <fullName evidence="4">Haloacid dehalogenase</fullName>
    </recommendedName>
</protein>
<evidence type="ECO:0000313" key="3">
    <source>
        <dbReference type="Proteomes" id="UP000321328"/>
    </source>
</evidence>
<dbReference type="InterPro" id="IPR023198">
    <property type="entry name" value="PGP-like_dom2"/>
</dbReference>
<evidence type="ECO:0000313" key="2">
    <source>
        <dbReference type="EMBL" id="GEL16630.1"/>
    </source>
</evidence>
<dbReference type="InterPro" id="IPR051540">
    <property type="entry name" value="S-2-haloacid_dehalogenase"/>
</dbReference>
<dbReference type="InterPro" id="IPR023214">
    <property type="entry name" value="HAD_sf"/>
</dbReference>
<dbReference type="Pfam" id="PF00702">
    <property type="entry name" value="Hydrolase"/>
    <property type="match status" value="1"/>
</dbReference>
<gene>
    <name evidence="2" type="ORF">PA7_04670</name>
</gene>
<dbReference type="EMBL" id="BJVI01000003">
    <property type="protein sequence ID" value="GEL16630.1"/>
    <property type="molecule type" value="Genomic_DNA"/>
</dbReference>
<dbReference type="SUPFAM" id="SSF56784">
    <property type="entry name" value="HAD-like"/>
    <property type="match status" value="1"/>
</dbReference>
<organism evidence="2 3">
    <name type="scientific">Pseudonocardia asaccharolytica DSM 44247 = NBRC 16224</name>
    <dbReference type="NCBI Taxonomy" id="1123024"/>
    <lineage>
        <taxon>Bacteria</taxon>
        <taxon>Bacillati</taxon>
        <taxon>Actinomycetota</taxon>
        <taxon>Actinomycetes</taxon>
        <taxon>Pseudonocardiales</taxon>
        <taxon>Pseudonocardiaceae</taxon>
        <taxon>Pseudonocardia</taxon>
    </lineage>
</organism>
<dbReference type="InterPro" id="IPR036412">
    <property type="entry name" value="HAD-like_sf"/>
</dbReference>
<evidence type="ECO:0000256" key="1">
    <source>
        <dbReference type="ARBA" id="ARBA00022801"/>
    </source>
</evidence>
<dbReference type="PANTHER" id="PTHR43316">
    <property type="entry name" value="HYDROLASE, HALOACID DELAHOGENASE-RELATED"/>
    <property type="match status" value="1"/>
</dbReference>
<keyword evidence="1" id="KW-0378">Hydrolase</keyword>
<dbReference type="AlphaFoldDB" id="A0A511CVM7"/>
<name>A0A511CVM7_9PSEU</name>
<proteinExistence type="predicted"/>
<comment type="caution">
    <text evidence="2">The sequence shown here is derived from an EMBL/GenBank/DDBJ whole genome shotgun (WGS) entry which is preliminary data.</text>
</comment>